<dbReference type="PROSITE" id="PS50862">
    <property type="entry name" value="AA_TRNA_LIGASE_II"/>
    <property type="match status" value="1"/>
</dbReference>
<accession>A0A9P6HC25</accession>
<dbReference type="NCBIfam" id="NF003483">
    <property type="entry name" value="PRK05159.1"/>
    <property type="match status" value="1"/>
</dbReference>
<dbReference type="GO" id="GO:0004815">
    <property type="term" value="F:aspartate-tRNA ligase activity"/>
    <property type="evidence" value="ECO:0007669"/>
    <property type="project" value="UniProtKB-EC"/>
</dbReference>
<evidence type="ECO:0000256" key="10">
    <source>
        <dbReference type="ARBA" id="ARBA00047904"/>
    </source>
</evidence>
<keyword evidence="4" id="KW-0963">Cytoplasm</keyword>
<dbReference type="SUPFAM" id="SSF55681">
    <property type="entry name" value="Class II aaRS and biotin synthetases"/>
    <property type="match status" value="1"/>
</dbReference>
<comment type="similarity">
    <text evidence="2">Belongs to the class-II aminoacyl-tRNA synthetase family. Type 2 subfamily.</text>
</comment>
<dbReference type="NCBIfam" id="TIGR00458">
    <property type="entry name" value="aspS_nondisc"/>
    <property type="match status" value="1"/>
</dbReference>
<dbReference type="PRINTS" id="PR01042">
    <property type="entry name" value="TRNASYNTHASP"/>
</dbReference>
<keyword evidence="7" id="KW-0067">ATP-binding</keyword>
<dbReference type="Proteomes" id="UP000736335">
    <property type="component" value="Unassembled WGS sequence"/>
</dbReference>
<dbReference type="InterPro" id="IPR024320">
    <property type="entry name" value="LPG_synthase_C"/>
</dbReference>
<dbReference type="InterPro" id="IPR002312">
    <property type="entry name" value="Asp/Asn-tRNA-synth_IIb"/>
</dbReference>
<dbReference type="EC" id="6.1.1.12" evidence="3"/>
<evidence type="ECO:0000256" key="6">
    <source>
        <dbReference type="ARBA" id="ARBA00022741"/>
    </source>
</evidence>
<keyword evidence="6" id="KW-0547">Nucleotide-binding</keyword>
<feature type="compositionally biased region" description="Basic and acidic residues" evidence="12">
    <location>
        <begin position="71"/>
        <end position="110"/>
    </location>
</feature>
<comment type="catalytic activity">
    <reaction evidence="10">
        <text>tRNA(Asp) + L-aspartate + ATP = L-aspartyl-tRNA(Asp) + AMP + diphosphate</text>
        <dbReference type="Rhea" id="RHEA:19649"/>
        <dbReference type="Rhea" id="RHEA-COMP:9660"/>
        <dbReference type="Rhea" id="RHEA-COMP:9678"/>
        <dbReference type="ChEBI" id="CHEBI:29991"/>
        <dbReference type="ChEBI" id="CHEBI:30616"/>
        <dbReference type="ChEBI" id="CHEBI:33019"/>
        <dbReference type="ChEBI" id="CHEBI:78442"/>
        <dbReference type="ChEBI" id="CHEBI:78516"/>
        <dbReference type="ChEBI" id="CHEBI:456215"/>
        <dbReference type="EC" id="6.1.1.12"/>
    </reaction>
</comment>
<feature type="compositionally biased region" description="Low complexity" evidence="12">
    <location>
        <begin position="12"/>
        <end position="27"/>
    </location>
</feature>
<dbReference type="Gene3D" id="2.40.50.140">
    <property type="entry name" value="Nucleic acid-binding proteins"/>
    <property type="match status" value="1"/>
</dbReference>
<evidence type="ECO:0000256" key="3">
    <source>
        <dbReference type="ARBA" id="ARBA00012841"/>
    </source>
</evidence>
<dbReference type="SUPFAM" id="SSF50249">
    <property type="entry name" value="Nucleic acid-binding proteins"/>
    <property type="match status" value="1"/>
</dbReference>
<keyword evidence="15" id="KW-1185">Reference proteome</keyword>
<gene>
    <name evidence="14" type="ORF">BJ322DRAFT_1067219</name>
</gene>
<dbReference type="Gene3D" id="3.30.930.10">
    <property type="entry name" value="Bira Bifunctional Protein, Domain 2"/>
    <property type="match status" value="1"/>
</dbReference>
<evidence type="ECO:0000256" key="7">
    <source>
        <dbReference type="ARBA" id="ARBA00022840"/>
    </source>
</evidence>
<dbReference type="InterPro" id="IPR045864">
    <property type="entry name" value="aa-tRNA-synth_II/BPL/LPL"/>
</dbReference>
<dbReference type="PANTHER" id="PTHR43450:SF2">
    <property type="entry name" value="ASPARTATE--TRNA LIGASE"/>
    <property type="match status" value="1"/>
</dbReference>
<evidence type="ECO:0000256" key="9">
    <source>
        <dbReference type="ARBA" id="ARBA00023146"/>
    </source>
</evidence>
<dbReference type="GO" id="GO:0017101">
    <property type="term" value="C:aminoacyl-tRNA synthetase multienzyme complex"/>
    <property type="evidence" value="ECO:0007669"/>
    <property type="project" value="TreeGrafter"/>
</dbReference>
<feature type="region of interest" description="Disordered" evidence="12">
    <location>
        <begin position="1"/>
        <end position="130"/>
    </location>
</feature>
<comment type="caution">
    <text evidence="14">The sequence shown here is derived from an EMBL/GenBank/DDBJ whole genome shotgun (WGS) entry which is preliminary data.</text>
</comment>
<dbReference type="Pfam" id="PF00152">
    <property type="entry name" value="tRNA-synt_2"/>
    <property type="match status" value="1"/>
</dbReference>
<evidence type="ECO:0000256" key="8">
    <source>
        <dbReference type="ARBA" id="ARBA00022917"/>
    </source>
</evidence>
<dbReference type="GO" id="GO:0006422">
    <property type="term" value="P:aspartyl-tRNA aminoacylation"/>
    <property type="evidence" value="ECO:0007669"/>
    <property type="project" value="InterPro"/>
</dbReference>
<feature type="domain" description="Aminoacyl-transfer RNA synthetases class-II family profile" evidence="13">
    <location>
        <begin position="280"/>
        <end position="583"/>
    </location>
</feature>
<dbReference type="GO" id="GO:0003723">
    <property type="term" value="F:RNA binding"/>
    <property type="evidence" value="ECO:0007669"/>
    <property type="project" value="TreeGrafter"/>
</dbReference>
<evidence type="ECO:0000256" key="2">
    <source>
        <dbReference type="ARBA" id="ARBA00005312"/>
    </source>
</evidence>
<sequence>MSKIKHFIHKVSSSTSSKRNSLRSNTSGEAGDAPRHQNIIDFVGTDGGSPPPDGGSYHPHGRRRDRSLSLTEEKALRSEAREAAEEKERQKLNAEKKKAYDEDPLKDNYGDRPFTNQKSERKSEQIAKLSHEDAGRQIVFKARVHHARAMSKHIHFLVLRQSAETIQGVVTESETISPNMVLWAESIPHESFVWVEGVLQIPQNEQNEVKSSSVHDVEVKIEKLYLVSAPTVVLPFRVEEVSHPVTGLENTGPQQAKVGQNTLFTNRTLDLRTPASQSVFRIVSGVTKLFREFLDHEGFIEIQSSKLQPSATESGAAVFKVDYFRRPAYLAQSPQFAKQMCIAGDMGRVYEIGPVFRAENSNTHRHLTEYTGLDLEMEIDNHYHEVMNTLDKLFLHIFRGLYRDFRGEIETVKLRHPHEDLLFLDETLCLPYAEGVQLLIDSGWIEEDGSQPNPKKDLSTKGEQALGRLIRENYNTDYYILDKMPTKERPFYTMPDEENPEVCNSFDFFVRGEEVLSGGQRIHYPQLLEKRLEENGIDVSGMIDYVNSFRWGCPPHGGGGIGLERVVMLVLKLGDVRWASLFPRDPRSFPHQDDLVGASTAAASSLILHGPESKTHQTMGVTVQMPPLENLVAAYGDATNTSWLDPFWEVWRDPKTGAAVGYVEDNGFGIAFGDPLCEPKQMSRVIRSYLHYIQDEKKLKPIWSCVDQTCERILADELGWSAVSAVGEERFNPTEVEPEKNDKTVRRKVHRAEREGVKIIEVDGEVDKHTQELINIRLADWEAHRKGTQVHLTGLRPFDDPKHRKYFYAKDANGTICALLVLAQLAPAHGFQIKWALEFPEAPSGAIEYILTHVIKKMGEVGVRSATFGAGATSKLERADNIGGFRVIALEKTYNGLMRAFPAFSSKTDFRSKFGVHLEPLYICFPKGGMGMKGIEAVMNVLQRPK</sequence>
<feature type="compositionally biased region" description="Basic and acidic residues" evidence="12">
    <location>
        <begin position="118"/>
        <end position="130"/>
    </location>
</feature>
<protein>
    <recommendedName>
        <fullName evidence="11">Probable aspartate--tRNA ligase, cytoplasmic</fullName>
        <ecNumber evidence="3">6.1.1.12</ecNumber>
    </recommendedName>
</protein>
<keyword evidence="9" id="KW-0030">Aminoacyl-tRNA synthetase</keyword>
<keyword evidence="5" id="KW-0436">Ligase</keyword>
<evidence type="ECO:0000256" key="1">
    <source>
        <dbReference type="ARBA" id="ARBA00004496"/>
    </source>
</evidence>
<evidence type="ECO:0000256" key="11">
    <source>
        <dbReference type="ARBA" id="ARBA00070516"/>
    </source>
</evidence>
<dbReference type="Pfam" id="PF09924">
    <property type="entry name" value="LPG_synthase_C"/>
    <property type="match status" value="1"/>
</dbReference>
<dbReference type="OrthoDB" id="372395at2759"/>
<proteinExistence type="inferred from homology"/>
<dbReference type="CDD" id="cd00776">
    <property type="entry name" value="AsxRS_core"/>
    <property type="match status" value="1"/>
</dbReference>
<dbReference type="PANTHER" id="PTHR43450">
    <property type="entry name" value="ASPARTYL-TRNA SYNTHETASE"/>
    <property type="match status" value="1"/>
</dbReference>
<evidence type="ECO:0000256" key="4">
    <source>
        <dbReference type="ARBA" id="ARBA00022490"/>
    </source>
</evidence>
<comment type="subcellular location">
    <subcellularLocation>
        <location evidence="1">Cytoplasm</location>
    </subcellularLocation>
</comment>
<evidence type="ECO:0000313" key="14">
    <source>
        <dbReference type="EMBL" id="KAF9783833.1"/>
    </source>
</evidence>
<keyword evidence="8" id="KW-0648">Protein biosynthesis</keyword>
<dbReference type="InterPro" id="IPR004523">
    <property type="entry name" value="Asp-tRNA_synthase_2"/>
</dbReference>
<dbReference type="InterPro" id="IPR004364">
    <property type="entry name" value="Aa-tRNA-synt_II"/>
</dbReference>
<name>A0A9P6HC25_9AGAM</name>
<evidence type="ECO:0000259" key="13">
    <source>
        <dbReference type="PROSITE" id="PS50862"/>
    </source>
</evidence>
<evidence type="ECO:0000256" key="5">
    <source>
        <dbReference type="ARBA" id="ARBA00022598"/>
    </source>
</evidence>
<dbReference type="FunFam" id="3.30.930.10:FF:000038">
    <property type="entry name" value="Aspartate--tRNA ligase"/>
    <property type="match status" value="1"/>
</dbReference>
<dbReference type="AlphaFoldDB" id="A0A9P6HC25"/>
<dbReference type="CDD" id="cd04320">
    <property type="entry name" value="AspRS_cyto_N"/>
    <property type="match status" value="1"/>
</dbReference>
<dbReference type="EMBL" id="WIUZ02000009">
    <property type="protein sequence ID" value="KAF9783833.1"/>
    <property type="molecule type" value="Genomic_DNA"/>
</dbReference>
<dbReference type="GO" id="GO:0005524">
    <property type="term" value="F:ATP binding"/>
    <property type="evidence" value="ECO:0007669"/>
    <property type="project" value="UniProtKB-KW"/>
</dbReference>
<dbReference type="InterPro" id="IPR012340">
    <property type="entry name" value="NA-bd_OB-fold"/>
</dbReference>
<reference evidence="14" key="2">
    <citation type="submission" date="2020-11" db="EMBL/GenBank/DDBJ databases">
        <authorList>
            <consortium name="DOE Joint Genome Institute"/>
            <person name="Kuo A."/>
            <person name="Miyauchi S."/>
            <person name="Kiss E."/>
            <person name="Drula E."/>
            <person name="Kohler A."/>
            <person name="Sanchez-Garcia M."/>
            <person name="Andreopoulos B."/>
            <person name="Barry K.W."/>
            <person name="Bonito G."/>
            <person name="Buee M."/>
            <person name="Carver A."/>
            <person name="Chen C."/>
            <person name="Cichocki N."/>
            <person name="Clum A."/>
            <person name="Culley D."/>
            <person name="Crous P.W."/>
            <person name="Fauchery L."/>
            <person name="Girlanda M."/>
            <person name="Hayes R."/>
            <person name="Keri Z."/>
            <person name="Labutti K."/>
            <person name="Lipzen A."/>
            <person name="Lombard V."/>
            <person name="Magnuson J."/>
            <person name="Maillard F."/>
            <person name="Morin E."/>
            <person name="Murat C."/>
            <person name="Nolan M."/>
            <person name="Ohm R."/>
            <person name="Pangilinan J."/>
            <person name="Pereira M."/>
            <person name="Perotto S."/>
            <person name="Peter M."/>
            <person name="Riley R."/>
            <person name="Sitrit Y."/>
            <person name="Stielow B."/>
            <person name="Szollosi G."/>
            <person name="Zifcakova L."/>
            <person name="Stursova M."/>
            <person name="Spatafora J.W."/>
            <person name="Tedersoo L."/>
            <person name="Vaario L.-M."/>
            <person name="Yamada A."/>
            <person name="Yan M."/>
            <person name="Wang P."/>
            <person name="Xu J."/>
            <person name="Bruns T."/>
            <person name="Baldrian P."/>
            <person name="Vilgalys R."/>
            <person name="Henrissat B."/>
            <person name="Grigoriev I.V."/>
            <person name="Hibbett D."/>
            <person name="Nagy L.G."/>
            <person name="Martin F.M."/>
        </authorList>
    </citation>
    <scope>NUCLEOTIDE SEQUENCE</scope>
    <source>
        <strain evidence="14">UH-Tt-Lm1</strain>
    </source>
</reference>
<dbReference type="HAMAP" id="MF_02075">
    <property type="entry name" value="Asp_tRNA_synth_type2"/>
    <property type="match status" value="1"/>
</dbReference>
<reference evidence="14" key="1">
    <citation type="journal article" date="2020" name="Nat. Commun.">
        <title>Large-scale genome sequencing of mycorrhizal fungi provides insights into the early evolution of symbiotic traits.</title>
        <authorList>
            <person name="Miyauchi S."/>
            <person name="Kiss E."/>
            <person name="Kuo A."/>
            <person name="Drula E."/>
            <person name="Kohler A."/>
            <person name="Sanchez-Garcia M."/>
            <person name="Morin E."/>
            <person name="Andreopoulos B."/>
            <person name="Barry K.W."/>
            <person name="Bonito G."/>
            <person name="Buee M."/>
            <person name="Carver A."/>
            <person name="Chen C."/>
            <person name="Cichocki N."/>
            <person name="Clum A."/>
            <person name="Culley D."/>
            <person name="Crous P.W."/>
            <person name="Fauchery L."/>
            <person name="Girlanda M."/>
            <person name="Hayes R.D."/>
            <person name="Keri Z."/>
            <person name="LaButti K."/>
            <person name="Lipzen A."/>
            <person name="Lombard V."/>
            <person name="Magnuson J."/>
            <person name="Maillard F."/>
            <person name="Murat C."/>
            <person name="Nolan M."/>
            <person name="Ohm R.A."/>
            <person name="Pangilinan J."/>
            <person name="Pereira M.F."/>
            <person name="Perotto S."/>
            <person name="Peter M."/>
            <person name="Pfister S."/>
            <person name="Riley R."/>
            <person name="Sitrit Y."/>
            <person name="Stielow J.B."/>
            <person name="Szollosi G."/>
            <person name="Zifcakova L."/>
            <person name="Stursova M."/>
            <person name="Spatafora J.W."/>
            <person name="Tedersoo L."/>
            <person name="Vaario L.M."/>
            <person name="Yamada A."/>
            <person name="Yan M."/>
            <person name="Wang P."/>
            <person name="Xu J."/>
            <person name="Bruns T."/>
            <person name="Baldrian P."/>
            <person name="Vilgalys R."/>
            <person name="Dunand C."/>
            <person name="Henrissat B."/>
            <person name="Grigoriev I.V."/>
            <person name="Hibbett D."/>
            <person name="Nagy L.G."/>
            <person name="Martin F.M."/>
        </authorList>
    </citation>
    <scope>NUCLEOTIDE SEQUENCE</scope>
    <source>
        <strain evidence="14">UH-Tt-Lm1</strain>
    </source>
</reference>
<dbReference type="InterPro" id="IPR006195">
    <property type="entry name" value="aa-tRNA-synth_II"/>
</dbReference>
<evidence type="ECO:0000313" key="15">
    <source>
        <dbReference type="Proteomes" id="UP000736335"/>
    </source>
</evidence>
<organism evidence="14 15">
    <name type="scientific">Thelephora terrestris</name>
    <dbReference type="NCBI Taxonomy" id="56493"/>
    <lineage>
        <taxon>Eukaryota</taxon>
        <taxon>Fungi</taxon>
        <taxon>Dikarya</taxon>
        <taxon>Basidiomycota</taxon>
        <taxon>Agaricomycotina</taxon>
        <taxon>Agaricomycetes</taxon>
        <taxon>Thelephorales</taxon>
        <taxon>Thelephoraceae</taxon>
        <taxon>Thelephora</taxon>
    </lineage>
</organism>
<evidence type="ECO:0000256" key="12">
    <source>
        <dbReference type="SAM" id="MobiDB-lite"/>
    </source>
</evidence>
<dbReference type="GO" id="GO:0005829">
    <property type="term" value="C:cytosol"/>
    <property type="evidence" value="ECO:0007669"/>
    <property type="project" value="TreeGrafter"/>
</dbReference>